<dbReference type="PANTHER" id="PTHR47350:SF4">
    <property type="entry name" value="PROTEIN IWS1 HOMOLOG 1"/>
    <property type="match status" value="1"/>
</dbReference>
<evidence type="ECO:0000256" key="1">
    <source>
        <dbReference type="PROSITE-ProRule" id="PRU00649"/>
    </source>
</evidence>
<feature type="compositionally biased region" description="Acidic residues" evidence="2">
    <location>
        <begin position="116"/>
        <end position="126"/>
    </location>
</feature>
<dbReference type="InterPro" id="IPR044204">
    <property type="entry name" value="IWS1/2"/>
</dbReference>
<organism evidence="4 5">
    <name type="scientific">Coccomyxa subellipsoidea</name>
    <dbReference type="NCBI Taxonomy" id="248742"/>
    <lineage>
        <taxon>Eukaryota</taxon>
        <taxon>Viridiplantae</taxon>
        <taxon>Chlorophyta</taxon>
        <taxon>core chlorophytes</taxon>
        <taxon>Trebouxiophyceae</taxon>
        <taxon>Trebouxiophyceae incertae sedis</taxon>
        <taxon>Coccomyxaceae</taxon>
        <taxon>Coccomyxa</taxon>
    </lineage>
</organism>
<sequence>MAELEDREEEVGAQNLVAELFGESDSEDEAPLPPTERQAPSNKSRLEELAQRKRKEAAEKDDEGEQQKRQRRSAAEDIEEEADEEGQAPAGAAAEADDEEEEEEGNEQPNEADNAFIDDEGVEQDEGAGAASDSDEERRQHAPEAEEAEEEEDEFERMFAGAKGRRRRASLAEDVKANVDQLLAHMEVAAEKDMEANKQGQPAVMKLKMLPQVEEKLAKRGWHDELLASGILGVLKAWIEPLPDGNLPNIKIRTAVLRMLQQLPIEVADGLRKEQLKKSELGKVVMFLYRLPDESQANRRIAKELIEKWSRPIFEQYRERREDDEVRERELQMRQARAARQKAQAAAEDEEEAQKKTLKRGDPGFRWHASIPQPARLDYVKRPESKVNVDPASIRGGSSKATGMAKKLKQLNAKKSNAGVKGSKMSIEGRGLAI</sequence>
<keyword evidence="1" id="KW-0539">Nucleus</keyword>
<proteinExistence type="predicted"/>
<dbReference type="InterPro" id="IPR017923">
    <property type="entry name" value="TFIIS_N"/>
</dbReference>
<feature type="compositionally biased region" description="Basic and acidic residues" evidence="2">
    <location>
        <begin position="353"/>
        <end position="365"/>
    </location>
</feature>
<accession>A0ABR2YJ84</accession>
<keyword evidence="5" id="KW-1185">Reference proteome</keyword>
<dbReference type="EMBL" id="JALJOT010000010">
    <property type="protein sequence ID" value="KAK9906552.1"/>
    <property type="molecule type" value="Genomic_DNA"/>
</dbReference>
<feature type="compositionally biased region" description="Acidic residues" evidence="2">
    <location>
        <begin position="145"/>
        <end position="155"/>
    </location>
</feature>
<evidence type="ECO:0000313" key="4">
    <source>
        <dbReference type="EMBL" id="KAK9906552.1"/>
    </source>
</evidence>
<evidence type="ECO:0000259" key="3">
    <source>
        <dbReference type="PROSITE" id="PS51319"/>
    </source>
</evidence>
<reference evidence="4 5" key="1">
    <citation type="journal article" date="2024" name="Nat. Commun.">
        <title>Phylogenomics reveals the evolutionary origins of lichenization in chlorophyte algae.</title>
        <authorList>
            <person name="Puginier C."/>
            <person name="Libourel C."/>
            <person name="Otte J."/>
            <person name="Skaloud P."/>
            <person name="Haon M."/>
            <person name="Grisel S."/>
            <person name="Petersen M."/>
            <person name="Berrin J.G."/>
            <person name="Delaux P.M."/>
            <person name="Dal Grande F."/>
            <person name="Keller J."/>
        </authorList>
    </citation>
    <scope>NUCLEOTIDE SEQUENCE [LARGE SCALE GENOMIC DNA]</scope>
    <source>
        <strain evidence="4 5">SAG 216-7</strain>
    </source>
</reference>
<feature type="compositionally biased region" description="Low complexity" evidence="2">
    <location>
        <begin position="334"/>
        <end position="346"/>
    </location>
</feature>
<dbReference type="Proteomes" id="UP001491310">
    <property type="component" value="Unassembled WGS sequence"/>
</dbReference>
<dbReference type="Pfam" id="PF08711">
    <property type="entry name" value="Med26"/>
    <property type="match status" value="1"/>
</dbReference>
<feature type="region of interest" description="Disordered" evidence="2">
    <location>
        <begin position="415"/>
        <end position="434"/>
    </location>
</feature>
<gene>
    <name evidence="4" type="ORF">WJX75_004091</name>
</gene>
<feature type="compositionally biased region" description="Acidic residues" evidence="2">
    <location>
        <begin position="76"/>
        <end position="86"/>
    </location>
</feature>
<feature type="region of interest" description="Disordered" evidence="2">
    <location>
        <begin position="334"/>
        <end position="367"/>
    </location>
</feature>
<feature type="region of interest" description="Disordered" evidence="2">
    <location>
        <begin position="1"/>
        <end position="156"/>
    </location>
</feature>
<comment type="subcellular location">
    <subcellularLocation>
        <location evidence="1">Nucleus</location>
    </subcellularLocation>
</comment>
<evidence type="ECO:0000256" key="2">
    <source>
        <dbReference type="SAM" id="MobiDB-lite"/>
    </source>
</evidence>
<evidence type="ECO:0000313" key="5">
    <source>
        <dbReference type="Proteomes" id="UP001491310"/>
    </source>
</evidence>
<protein>
    <recommendedName>
        <fullName evidence="3">TFIIS N-terminal domain-containing protein</fullName>
    </recommendedName>
</protein>
<dbReference type="PANTHER" id="PTHR47350">
    <property type="entry name" value="PROTEIN IWS1 HOMOLOG 1"/>
    <property type="match status" value="1"/>
</dbReference>
<comment type="caution">
    <text evidence="4">The sequence shown here is derived from an EMBL/GenBank/DDBJ whole genome shotgun (WGS) entry which is preliminary data.</text>
</comment>
<feature type="compositionally biased region" description="Acidic residues" evidence="2">
    <location>
        <begin position="1"/>
        <end position="11"/>
    </location>
</feature>
<dbReference type="PROSITE" id="PS51319">
    <property type="entry name" value="TFIIS_N"/>
    <property type="match status" value="1"/>
</dbReference>
<feature type="compositionally biased region" description="Acidic residues" evidence="2">
    <location>
        <begin position="95"/>
        <end position="106"/>
    </location>
</feature>
<name>A0ABR2YJ84_9CHLO</name>
<feature type="domain" description="TFIIS N-terminal" evidence="3">
    <location>
        <begin position="233"/>
        <end position="316"/>
    </location>
</feature>
<dbReference type="Gene3D" id="1.20.930.10">
    <property type="entry name" value="Conserved domain common to transcription factors TFIIS, elongin A, CRSP70"/>
    <property type="match status" value="1"/>
</dbReference>
<dbReference type="InterPro" id="IPR035441">
    <property type="entry name" value="TFIIS/LEDGF_dom_sf"/>
</dbReference>